<dbReference type="Gene3D" id="3.40.50.300">
    <property type="entry name" value="P-loop containing nucleotide triphosphate hydrolases"/>
    <property type="match status" value="1"/>
</dbReference>
<dbReference type="InterPro" id="IPR045006">
    <property type="entry name" value="CHLI-like"/>
</dbReference>
<name>A0A4V5PYN3_9BACL</name>
<dbReference type="OrthoDB" id="9813147at2"/>
<dbReference type="GO" id="GO:0005524">
    <property type="term" value="F:ATP binding"/>
    <property type="evidence" value="ECO:0007669"/>
    <property type="project" value="UniProtKB-KW"/>
</dbReference>
<dbReference type="InterPro" id="IPR027417">
    <property type="entry name" value="P-loop_NTPase"/>
</dbReference>
<accession>A0A4V5PYN3</accession>
<dbReference type="Proteomes" id="UP000310541">
    <property type="component" value="Unassembled WGS sequence"/>
</dbReference>
<gene>
    <name evidence="2" type="ORF">FBF83_09015</name>
</gene>
<dbReference type="Pfam" id="PF01078">
    <property type="entry name" value="Mg_chelatase"/>
    <property type="match status" value="1"/>
</dbReference>
<dbReference type="SUPFAM" id="SSF52540">
    <property type="entry name" value="P-loop containing nucleoside triphosphate hydrolases"/>
    <property type="match status" value="1"/>
</dbReference>
<dbReference type="InterPro" id="IPR014721">
    <property type="entry name" value="Ribsml_uS5_D2-typ_fold_subgr"/>
</dbReference>
<dbReference type="AlphaFoldDB" id="A0A4V5PYN3"/>
<dbReference type="Gene3D" id="3.30.230.10">
    <property type="match status" value="1"/>
</dbReference>
<organism evidence="2 3">
    <name type="scientific">Guptibacillus hwajinpoensis</name>
    <dbReference type="NCBI Taxonomy" id="208199"/>
    <lineage>
        <taxon>Bacteria</taxon>
        <taxon>Bacillati</taxon>
        <taxon>Bacillota</taxon>
        <taxon>Bacilli</taxon>
        <taxon>Bacillales</taxon>
        <taxon>Guptibacillaceae</taxon>
        <taxon>Guptibacillus</taxon>
    </lineage>
</organism>
<sequence>MSSNVTSIGLRGLEGYRVRVEVQAVDGMETIVIVGLPDASVKESKERVAAALHSMNHSLTDQKIIINLSPAEQKKNGPLFDLPMALGVLLNMKKIQVKLSEDFAFIGALSLDGGIHPVEGMLPAILAAKKLGLKRLYLPFDEALPQLEFKDLDIIYVSSVSEVIQHLSGQTILSFIPPKIQEESIVASRVHFSEIVGHSYAKRALEIAAAGEHHVFMSGPPGCGKSMLAEAFPSILPPLTEEARLEVMSLYQLNTSSSTSSREPPFRNPHHSASGVSIIESRGRFS</sequence>
<dbReference type="EMBL" id="SWFM01000002">
    <property type="protein sequence ID" value="TKD70748.1"/>
    <property type="molecule type" value="Genomic_DNA"/>
</dbReference>
<comment type="caution">
    <text evidence="2">The sequence shown here is derived from an EMBL/GenBank/DDBJ whole genome shotgun (WGS) entry which is preliminary data.</text>
</comment>
<dbReference type="SUPFAM" id="SSF54211">
    <property type="entry name" value="Ribosomal protein S5 domain 2-like"/>
    <property type="match status" value="1"/>
</dbReference>
<dbReference type="RefSeq" id="WP_136946822.1">
    <property type="nucleotide sequence ID" value="NZ_SWFM01000002.1"/>
</dbReference>
<evidence type="ECO:0000313" key="2">
    <source>
        <dbReference type="EMBL" id="TKD70748.1"/>
    </source>
</evidence>
<keyword evidence="2" id="KW-0547">Nucleotide-binding</keyword>
<reference evidence="2 3" key="1">
    <citation type="submission" date="2019-04" db="EMBL/GenBank/DDBJ databases">
        <title>Genome sequence of Bacillus hwajinpoensis strain Y2.</title>
        <authorList>
            <person name="Fair J.L."/>
            <person name="Maclea K.S."/>
        </authorList>
    </citation>
    <scope>NUCLEOTIDE SEQUENCE [LARGE SCALE GENOMIC DNA]</scope>
    <source>
        <strain evidence="2 3">Y2</strain>
    </source>
</reference>
<dbReference type="Pfam" id="PF13541">
    <property type="entry name" value="ChlI"/>
    <property type="match status" value="1"/>
</dbReference>
<evidence type="ECO:0000313" key="3">
    <source>
        <dbReference type="Proteomes" id="UP000310541"/>
    </source>
</evidence>
<evidence type="ECO:0000259" key="1">
    <source>
        <dbReference type="Pfam" id="PF01078"/>
    </source>
</evidence>
<proteinExistence type="predicted"/>
<dbReference type="PANTHER" id="PTHR32039">
    <property type="entry name" value="MAGNESIUM-CHELATASE SUBUNIT CHLI"/>
    <property type="match status" value="1"/>
</dbReference>
<dbReference type="InterPro" id="IPR000523">
    <property type="entry name" value="Mg_chelatse_chII-like_cat_dom"/>
</dbReference>
<dbReference type="InterPro" id="IPR020568">
    <property type="entry name" value="Ribosomal_Su5_D2-typ_SF"/>
</dbReference>
<dbReference type="PANTHER" id="PTHR32039:SF7">
    <property type="entry name" value="COMPETENCE PROTEIN COMM"/>
    <property type="match status" value="1"/>
</dbReference>
<keyword evidence="2" id="KW-0067">ATP-binding</keyword>
<protein>
    <submittedName>
        <fullName evidence="2">ATP-binding protein</fullName>
    </submittedName>
</protein>
<feature type="domain" description="Magnesium chelatase ChlI-like catalytic" evidence="1">
    <location>
        <begin position="192"/>
        <end position="280"/>
    </location>
</feature>